<evidence type="ECO:0000313" key="10">
    <source>
        <dbReference type="EMBL" id="CAF3908729.1"/>
    </source>
</evidence>
<organism evidence="10 12">
    <name type="scientific">Rotaria sordida</name>
    <dbReference type="NCBI Taxonomy" id="392033"/>
    <lineage>
        <taxon>Eukaryota</taxon>
        <taxon>Metazoa</taxon>
        <taxon>Spiralia</taxon>
        <taxon>Gnathifera</taxon>
        <taxon>Rotifera</taxon>
        <taxon>Eurotatoria</taxon>
        <taxon>Bdelloidea</taxon>
        <taxon>Philodinida</taxon>
        <taxon>Philodinidae</taxon>
        <taxon>Rotaria</taxon>
    </lineage>
</organism>
<dbReference type="EMBL" id="CAJOAX010004406">
    <property type="protein sequence ID" value="CAF3904581.1"/>
    <property type="molecule type" value="Genomic_DNA"/>
</dbReference>
<dbReference type="AlphaFoldDB" id="A0A819I6D9"/>
<dbReference type="Proteomes" id="UP000663854">
    <property type="component" value="Unassembled WGS sequence"/>
</dbReference>
<evidence type="ECO:0000313" key="8">
    <source>
        <dbReference type="EMBL" id="CAF3826549.1"/>
    </source>
</evidence>
<dbReference type="EMBL" id="CAJNOT010001689">
    <property type="protein sequence ID" value="CAF1236109.1"/>
    <property type="molecule type" value="Genomic_DNA"/>
</dbReference>
<reference evidence="10" key="1">
    <citation type="submission" date="2021-02" db="EMBL/GenBank/DDBJ databases">
        <authorList>
            <person name="Nowell W R."/>
        </authorList>
    </citation>
    <scope>NUCLEOTIDE SEQUENCE</scope>
</reference>
<keyword evidence="2" id="KW-1133">Transmembrane helix</keyword>
<gene>
    <name evidence="10" type="ORF">FNK824_LOCUS20976</name>
    <name evidence="8" type="ORF">JBS370_LOCUS16790</name>
    <name evidence="7" type="ORF">JXQ802_LOCUS44552</name>
    <name evidence="9" type="ORF">OTI717_LOCUS23968</name>
    <name evidence="4" type="ORF">PYM288_LOCUS29141</name>
    <name evidence="5" type="ORF">RFH988_LOCUS31022</name>
    <name evidence="6" type="ORF">SEV965_LOCUS27633</name>
    <name evidence="3" type="ORF">ZHD862_LOCUS24627</name>
</gene>
<dbReference type="Proteomes" id="UP000663823">
    <property type="component" value="Unassembled WGS sequence"/>
</dbReference>
<name>A0A819I6D9_9BILA</name>
<dbReference type="Proteomes" id="UP000663882">
    <property type="component" value="Unassembled WGS sequence"/>
</dbReference>
<feature type="transmembrane region" description="Helical" evidence="2">
    <location>
        <begin position="43"/>
        <end position="62"/>
    </location>
</feature>
<evidence type="ECO:0000313" key="11">
    <source>
        <dbReference type="Proteomes" id="UP000663870"/>
    </source>
</evidence>
<evidence type="ECO:0000313" key="6">
    <source>
        <dbReference type="EMBL" id="CAF1327257.1"/>
    </source>
</evidence>
<comment type="caution">
    <text evidence="10">The sequence shown here is derived from an EMBL/GenBank/DDBJ whole genome shotgun (WGS) entry which is preliminary data.</text>
</comment>
<proteinExistence type="predicted"/>
<dbReference type="Proteomes" id="UP000663836">
    <property type="component" value="Unassembled WGS sequence"/>
</dbReference>
<evidence type="ECO:0000313" key="4">
    <source>
        <dbReference type="EMBL" id="CAF1286064.1"/>
    </source>
</evidence>
<dbReference type="Proteomes" id="UP000663864">
    <property type="component" value="Unassembled WGS sequence"/>
</dbReference>
<dbReference type="Proteomes" id="UP000663870">
    <property type="component" value="Unassembled WGS sequence"/>
</dbReference>
<evidence type="ECO:0000256" key="2">
    <source>
        <dbReference type="SAM" id="Phobius"/>
    </source>
</evidence>
<evidence type="ECO:0000313" key="3">
    <source>
        <dbReference type="EMBL" id="CAF1236109.1"/>
    </source>
</evidence>
<keyword evidence="11" id="KW-1185">Reference proteome</keyword>
<dbReference type="EMBL" id="CAJNOO010003241">
    <property type="protein sequence ID" value="CAF1326397.1"/>
    <property type="molecule type" value="Genomic_DNA"/>
</dbReference>
<keyword evidence="2" id="KW-0472">Membrane</keyword>
<evidence type="ECO:0000313" key="9">
    <source>
        <dbReference type="EMBL" id="CAF3904581.1"/>
    </source>
</evidence>
<dbReference type="EMBL" id="CAJNOU010002509">
    <property type="protein sequence ID" value="CAF1327257.1"/>
    <property type="molecule type" value="Genomic_DNA"/>
</dbReference>
<dbReference type="Proteomes" id="UP000663874">
    <property type="component" value="Unassembled WGS sequence"/>
</dbReference>
<evidence type="ECO:0000256" key="1">
    <source>
        <dbReference type="SAM" id="MobiDB-lite"/>
    </source>
</evidence>
<dbReference type="EMBL" id="CAJOBD010001720">
    <property type="protein sequence ID" value="CAF3826549.1"/>
    <property type="molecule type" value="Genomic_DNA"/>
</dbReference>
<dbReference type="OrthoDB" id="10019998at2759"/>
<dbReference type="EMBL" id="CAJNOH010002309">
    <property type="protein sequence ID" value="CAF1286064.1"/>
    <property type="molecule type" value="Genomic_DNA"/>
</dbReference>
<dbReference type="EMBL" id="CAJNOL010003458">
    <property type="protein sequence ID" value="CAF1563392.1"/>
    <property type="molecule type" value="Genomic_DNA"/>
</dbReference>
<sequence length="88" mass="10379">MTIENHSPPIINQRKPESVKQKPNQTAWLSTFKRMLKVSNTRYAFLWLTGGILFALFMKPGIRRRDQELVIKDIENYLENKTKKQDST</sequence>
<feature type="region of interest" description="Disordered" evidence="1">
    <location>
        <begin position="1"/>
        <end position="23"/>
    </location>
</feature>
<accession>A0A819I6D9</accession>
<evidence type="ECO:0000313" key="12">
    <source>
        <dbReference type="Proteomes" id="UP000663874"/>
    </source>
</evidence>
<evidence type="ECO:0000313" key="5">
    <source>
        <dbReference type="EMBL" id="CAF1326397.1"/>
    </source>
</evidence>
<keyword evidence="2" id="KW-0812">Transmembrane</keyword>
<dbReference type="EMBL" id="CAJOBE010003949">
    <property type="protein sequence ID" value="CAF3908729.1"/>
    <property type="molecule type" value="Genomic_DNA"/>
</dbReference>
<evidence type="ECO:0000313" key="7">
    <source>
        <dbReference type="EMBL" id="CAF1563392.1"/>
    </source>
</evidence>
<protein>
    <submittedName>
        <fullName evidence="10">Uncharacterized protein</fullName>
    </submittedName>
</protein>
<dbReference type="Proteomes" id="UP000663889">
    <property type="component" value="Unassembled WGS sequence"/>
</dbReference>